<dbReference type="STRING" id="1314776.A0A165YD29"/>
<dbReference type="InterPro" id="IPR041078">
    <property type="entry name" value="Plavaka"/>
</dbReference>
<sequence length="1032" mass="117827">MDDQTETDPATVQSSDQPAIAFQTKPNKFGLFRRYRSKPMVIPDAPLTLEERSSPAIQQHTSERSIKKMIAKIIHPYPNLSAFMFGRWHWLGSGKKSLKDRDVLLEEVFKHKDFKLADVNSTNFKKIDAQLKDHQSTVIDDGKGWTTASVPIFVPNGHLPAQGPPGKRLFVDGLTYRPLVNVIKDVFASSEAAKTFHMEPYEEYWQNPKTPENPERVYGELYSSNSFVRAHEALMNSPREPNCDLPRAIAACMFWSDATHVAQFGQAKLWPCYLAFGNQSKYERCKPSANASHHFAYLPSLPDNIQEKIREIHAQLGKTGGIDPVLTHCRRELFQGCWDILLDDDFIEAYEHGIVIDCADGIKRRVYPRVFTYSADYPEKTQIATIRDMGRCHCPRCLIPLEDAPNMGTILDKRRQETMAREDSESRVTSVSTAREFVYEEGYAINSDRVENLLKAESLVPTTNAFSSKLRRFGFSLFVMLVVDFMHEFELGVWKALLTHLIRMLFTLGPSVIATLNERFRAVPTFGQSTIRKFASNVADMKKLAARDFEDILQCAIPCFEGLFPPEYNDAILKLLYLAAEWHSLAKLRMHTRSSLAQLSVTTTRFGAAMRSFVKNICPHIEAFETPAETAKRARAIAAQVAKGVQPKAKSGERKVKTLNLRTHKYHALGDHETTFQEVGTTDSISSQNGELEHRKAKQRVDRTNMNGFVLQVARLTTLHNRITSMADTLSNYGLGDRASQSSSRSTSVIPVDVQFHISSENRNAIPLVKIVQRNLEDRAYQDFVSRLRDHLWLRKTHTEFGDNIVVTPQQRDSIIIKGDRLYSHKTMRINYTTYDIRREQDTVNMKDKSFIMMLAHEESPTHPYWYAEVLGIYHAVVFEDMDLNPVTRHFLHVRWLGPESGWRGGTSHQRPDRVSYVDQSDPDAFGFLDPARVIRGAHLIPAFALGRTHELLRNSKHKHEKGDWLSFYVNRFVDRDMRMRFTDFSVGHAPGSSAPVQDSDRSHADITENTESLFNLNTSKFMRTMFETARH</sequence>
<protein>
    <submittedName>
        <fullName evidence="1">Uncharacterized protein</fullName>
    </submittedName>
</protein>
<dbReference type="AlphaFoldDB" id="A0A165YD29"/>
<name>A0A165YD29_9AGAM</name>
<organism evidence="1 2">
    <name type="scientific">Sistotremastrum suecicum HHB10207 ss-3</name>
    <dbReference type="NCBI Taxonomy" id="1314776"/>
    <lineage>
        <taxon>Eukaryota</taxon>
        <taxon>Fungi</taxon>
        <taxon>Dikarya</taxon>
        <taxon>Basidiomycota</taxon>
        <taxon>Agaricomycotina</taxon>
        <taxon>Agaricomycetes</taxon>
        <taxon>Sistotremastrales</taxon>
        <taxon>Sistotremastraceae</taxon>
        <taxon>Sistotremastrum</taxon>
    </lineage>
</organism>
<proteinExistence type="predicted"/>
<reference evidence="1 2" key="1">
    <citation type="journal article" date="2016" name="Mol. Biol. Evol.">
        <title>Comparative Genomics of Early-Diverging Mushroom-Forming Fungi Provides Insights into the Origins of Lignocellulose Decay Capabilities.</title>
        <authorList>
            <person name="Nagy L.G."/>
            <person name="Riley R."/>
            <person name="Tritt A."/>
            <person name="Adam C."/>
            <person name="Daum C."/>
            <person name="Floudas D."/>
            <person name="Sun H."/>
            <person name="Yadav J.S."/>
            <person name="Pangilinan J."/>
            <person name="Larsson K.H."/>
            <person name="Matsuura K."/>
            <person name="Barry K."/>
            <person name="Labutti K."/>
            <person name="Kuo R."/>
            <person name="Ohm R.A."/>
            <person name="Bhattacharya S.S."/>
            <person name="Shirouzu T."/>
            <person name="Yoshinaga Y."/>
            <person name="Martin F.M."/>
            <person name="Grigoriev I.V."/>
            <person name="Hibbett D.S."/>
        </authorList>
    </citation>
    <scope>NUCLEOTIDE SEQUENCE [LARGE SCALE GENOMIC DNA]</scope>
    <source>
        <strain evidence="1 2">HHB10207 ss-3</strain>
    </source>
</reference>
<dbReference type="OrthoDB" id="3208495at2759"/>
<dbReference type="EMBL" id="KV428266">
    <property type="protein sequence ID" value="KZT33115.1"/>
    <property type="molecule type" value="Genomic_DNA"/>
</dbReference>
<evidence type="ECO:0000313" key="1">
    <source>
        <dbReference type="EMBL" id="KZT33115.1"/>
    </source>
</evidence>
<dbReference type="Proteomes" id="UP000076798">
    <property type="component" value="Unassembled WGS sequence"/>
</dbReference>
<accession>A0A165YD29</accession>
<keyword evidence="2" id="KW-1185">Reference proteome</keyword>
<evidence type="ECO:0000313" key="2">
    <source>
        <dbReference type="Proteomes" id="UP000076798"/>
    </source>
</evidence>
<gene>
    <name evidence="1" type="ORF">SISSUDRAFT_993397</name>
</gene>
<dbReference type="Pfam" id="PF18759">
    <property type="entry name" value="Plavaka"/>
    <property type="match status" value="1"/>
</dbReference>